<name>A0A504JH94_9FLAO</name>
<accession>A0A504JH94</accession>
<evidence type="ECO:0000256" key="1">
    <source>
        <dbReference type="SAM" id="MobiDB-lite"/>
    </source>
</evidence>
<proteinExistence type="predicted"/>
<comment type="caution">
    <text evidence="2">The sequence shown here is derived from an EMBL/GenBank/DDBJ whole genome shotgun (WGS) entry which is preliminary data.</text>
</comment>
<feature type="compositionally biased region" description="Basic and acidic residues" evidence="1">
    <location>
        <begin position="25"/>
        <end position="36"/>
    </location>
</feature>
<reference evidence="2 3" key="1">
    <citation type="submission" date="2019-06" db="EMBL/GenBank/DDBJ databases">
        <authorList>
            <person name="Meng X."/>
        </authorList>
    </citation>
    <scope>NUCLEOTIDE SEQUENCE [LARGE SCALE GENOMIC DNA]</scope>
    <source>
        <strain evidence="2 3">M625</strain>
    </source>
</reference>
<evidence type="ECO:0000313" key="3">
    <source>
        <dbReference type="Proteomes" id="UP000315540"/>
    </source>
</evidence>
<dbReference type="AlphaFoldDB" id="A0A504JH94"/>
<dbReference type="Proteomes" id="UP000315540">
    <property type="component" value="Unassembled WGS sequence"/>
</dbReference>
<evidence type="ECO:0000313" key="2">
    <source>
        <dbReference type="EMBL" id="TPN88082.1"/>
    </source>
</evidence>
<organism evidence="2 3">
    <name type="scientific">Aquimarina algicola</name>
    <dbReference type="NCBI Taxonomy" id="2589995"/>
    <lineage>
        <taxon>Bacteria</taxon>
        <taxon>Pseudomonadati</taxon>
        <taxon>Bacteroidota</taxon>
        <taxon>Flavobacteriia</taxon>
        <taxon>Flavobacteriales</taxon>
        <taxon>Flavobacteriaceae</taxon>
        <taxon>Aquimarina</taxon>
    </lineage>
</organism>
<gene>
    <name evidence="2" type="ORF">FHK87_07570</name>
</gene>
<feature type="compositionally biased region" description="Basic and acidic residues" evidence="1">
    <location>
        <begin position="1"/>
        <end position="17"/>
    </location>
</feature>
<dbReference type="OrthoDB" id="6717961at2"/>
<keyword evidence="3" id="KW-1185">Reference proteome</keyword>
<dbReference type="EMBL" id="VFWZ01000002">
    <property type="protein sequence ID" value="TPN88082.1"/>
    <property type="molecule type" value="Genomic_DNA"/>
</dbReference>
<protein>
    <submittedName>
        <fullName evidence="2">Uncharacterized protein</fullName>
    </submittedName>
</protein>
<feature type="region of interest" description="Disordered" evidence="1">
    <location>
        <begin position="1"/>
        <end position="51"/>
    </location>
</feature>
<sequence length="75" mass="9132">MKNRDIKPNQEIPHEIMHGAGLPHPFKENPTKDARKTHYFKPGSTDNYMDYNNESSRKQLWHWQWKKLYNSNYSR</sequence>